<evidence type="ECO:0000256" key="2">
    <source>
        <dbReference type="ARBA" id="ARBA00023315"/>
    </source>
</evidence>
<proteinExistence type="predicted"/>
<dbReference type="GO" id="GO:0016747">
    <property type="term" value="F:acyltransferase activity, transferring groups other than amino-acyl groups"/>
    <property type="evidence" value="ECO:0007669"/>
    <property type="project" value="InterPro"/>
</dbReference>
<dbReference type="EMBL" id="RHLQ01000032">
    <property type="protein sequence ID" value="RNC98061.1"/>
    <property type="molecule type" value="Genomic_DNA"/>
</dbReference>
<dbReference type="Proteomes" id="UP000279909">
    <property type="component" value="Unassembled WGS sequence"/>
</dbReference>
<dbReference type="InterPro" id="IPR050832">
    <property type="entry name" value="Bact_Acetyltransf"/>
</dbReference>
<dbReference type="Gene3D" id="3.40.630.30">
    <property type="match status" value="1"/>
</dbReference>
<dbReference type="PROSITE" id="PS51186">
    <property type="entry name" value="GNAT"/>
    <property type="match status" value="1"/>
</dbReference>
<dbReference type="Pfam" id="PF00583">
    <property type="entry name" value="Acetyltransf_1"/>
    <property type="match status" value="1"/>
</dbReference>
<dbReference type="OrthoDB" id="9797826at2"/>
<comment type="caution">
    <text evidence="4">The sequence shown here is derived from an EMBL/GenBank/DDBJ whole genome shotgun (WGS) entry which is preliminary data.</text>
</comment>
<dbReference type="InterPro" id="IPR000182">
    <property type="entry name" value="GNAT_dom"/>
</dbReference>
<keyword evidence="5" id="KW-1185">Reference proteome</keyword>
<organism evidence="4 5">
    <name type="scientific">Lysinibacillus halotolerans</name>
    <dbReference type="NCBI Taxonomy" id="1368476"/>
    <lineage>
        <taxon>Bacteria</taxon>
        <taxon>Bacillati</taxon>
        <taxon>Bacillota</taxon>
        <taxon>Bacilli</taxon>
        <taxon>Bacillales</taxon>
        <taxon>Bacillaceae</taxon>
        <taxon>Lysinibacillus</taxon>
    </lineage>
</organism>
<protein>
    <submittedName>
        <fullName evidence="4">GNAT family N-acetyltransferase</fullName>
    </submittedName>
</protein>
<reference evidence="4 5" key="1">
    <citation type="journal article" date="2014" name="Int. J. Syst. Evol. Microbiol.">
        <title>Lysinibacillus halotolerans sp. nov., isolated from saline-alkaline soil.</title>
        <authorList>
            <person name="Kong D."/>
            <person name="Wang Y."/>
            <person name="Zhao B."/>
            <person name="Li Y."/>
            <person name="Song J."/>
            <person name="Zhai Y."/>
            <person name="Zhang C."/>
            <person name="Wang H."/>
            <person name="Chen X."/>
            <person name="Zhao B."/>
            <person name="Ruan Z."/>
        </authorList>
    </citation>
    <scope>NUCLEOTIDE SEQUENCE [LARGE SCALE GENOMIC DNA]</scope>
    <source>
        <strain evidence="4 5">MCCC 1A12703</strain>
    </source>
</reference>
<dbReference type="PANTHER" id="PTHR43877">
    <property type="entry name" value="AMINOALKYLPHOSPHONATE N-ACETYLTRANSFERASE-RELATED-RELATED"/>
    <property type="match status" value="1"/>
</dbReference>
<evidence type="ECO:0000313" key="4">
    <source>
        <dbReference type="EMBL" id="RNC98061.1"/>
    </source>
</evidence>
<keyword evidence="2" id="KW-0012">Acyltransferase</keyword>
<sequence>MGDLGYPTTFEKLMKRFEVIEKHEDYKALVAVEGNNVVGFAGMCKALAFEFDGIYVRLLAFVVKSNQREKGVGKMLLNACEQWAIEIGAKTITLNSGNREEREVAHLFYKRNGFEGKSTGFIKKLN</sequence>
<feature type="domain" description="N-acetyltransferase" evidence="3">
    <location>
        <begin position="1"/>
        <end position="126"/>
    </location>
</feature>
<evidence type="ECO:0000313" key="5">
    <source>
        <dbReference type="Proteomes" id="UP000279909"/>
    </source>
</evidence>
<accession>A0A3M8H6K1</accession>
<evidence type="ECO:0000259" key="3">
    <source>
        <dbReference type="PROSITE" id="PS51186"/>
    </source>
</evidence>
<dbReference type="InterPro" id="IPR016181">
    <property type="entry name" value="Acyl_CoA_acyltransferase"/>
</dbReference>
<dbReference type="AlphaFoldDB" id="A0A3M8H6K1"/>
<name>A0A3M8H6K1_9BACI</name>
<keyword evidence="1 4" id="KW-0808">Transferase</keyword>
<gene>
    <name evidence="4" type="ORF">EC501_12530</name>
</gene>
<dbReference type="SUPFAM" id="SSF55729">
    <property type="entry name" value="Acyl-CoA N-acyltransferases (Nat)"/>
    <property type="match status" value="1"/>
</dbReference>
<dbReference type="CDD" id="cd04301">
    <property type="entry name" value="NAT_SF"/>
    <property type="match status" value="1"/>
</dbReference>
<evidence type="ECO:0000256" key="1">
    <source>
        <dbReference type="ARBA" id="ARBA00022679"/>
    </source>
</evidence>